<dbReference type="SMART" id="SM00100">
    <property type="entry name" value="cNMP"/>
    <property type="match status" value="1"/>
</dbReference>
<dbReference type="OrthoDB" id="7643467at2"/>
<dbReference type="InterPro" id="IPR036390">
    <property type="entry name" value="WH_DNA-bd_sf"/>
</dbReference>
<dbReference type="InterPro" id="IPR000595">
    <property type="entry name" value="cNMP-bd_dom"/>
</dbReference>
<dbReference type="InterPro" id="IPR018490">
    <property type="entry name" value="cNMP-bd_dom_sf"/>
</dbReference>
<name>A0A1G7BME5_RHOCA</name>
<dbReference type="Pfam" id="PF00027">
    <property type="entry name" value="cNMP_binding"/>
    <property type="match status" value="1"/>
</dbReference>
<dbReference type="Proteomes" id="UP000183812">
    <property type="component" value="Unassembled WGS sequence"/>
</dbReference>
<dbReference type="CDD" id="cd00038">
    <property type="entry name" value="CAP_ED"/>
    <property type="match status" value="1"/>
</dbReference>
<keyword evidence="2" id="KW-0238">DNA-binding</keyword>
<dbReference type="GO" id="GO:0003700">
    <property type="term" value="F:DNA-binding transcription factor activity"/>
    <property type="evidence" value="ECO:0007669"/>
    <property type="project" value="TreeGrafter"/>
</dbReference>
<dbReference type="InterPro" id="IPR014710">
    <property type="entry name" value="RmlC-like_jellyroll"/>
</dbReference>
<dbReference type="Pfam" id="PF13545">
    <property type="entry name" value="HTH_Crp_2"/>
    <property type="match status" value="1"/>
</dbReference>
<accession>A0A1G7BME5</accession>
<dbReference type="PANTHER" id="PTHR24567">
    <property type="entry name" value="CRP FAMILY TRANSCRIPTIONAL REGULATORY PROTEIN"/>
    <property type="match status" value="1"/>
</dbReference>
<protein>
    <submittedName>
        <fullName evidence="6">CRP/FNR family transcriptional regulator, anaerobic regulatory protein</fullName>
    </submittedName>
</protein>
<dbReference type="SUPFAM" id="SSF51206">
    <property type="entry name" value="cAMP-binding domain-like"/>
    <property type="match status" value="1"/>
</dbReference>
<organism evidence="6 7">
    <name type="scientific">Rhodobacter capsulatus</name>
    <name type="common">Rhodopseudomonas capsulata</name>
    <dbReference type="NCBI Taxonomy" id="1061"/>
    <lineage>
        <taxon>Bacteria</taxon>
        <taxon>Pseudomonadati</taxon>
        <taxon>Pseudomonadota</taxon>
        <taxon>Alphaproteobacteria</taxon>
        <taxon>Rhodobacterales</taxon>
        <taxon>Rhodobacter group</taxon>
        <taxon>Rhodobacter</taxon>
    </lineage>
</organism>
<keyword evidence="1" id="KW-0805">Transcription regulation</keyword>
<dbReference type="CDD" id="cd00092">
    <property type="entry name" value="HTH_CRP"/>
    <property type="match status" value="1"/>
</dbReference>
<dbReference type="SMART" id="SM00419">
    <property type="entry name" value="HTH_CRP"/>
    <property type="match status" value="1"/>
</dbReference>
<dbReference type="PANTHER" id="PTHR24567:SF26">
    <property type="entry name" value="REGULATORY PROTEIN YEIL"/>
    <property type="match status" value="1"/>
</dbReference>
<dbReference type="GO" id="GO:0003677">
    <property type="term" value="F:DNA binding"/>
    <property type="evidence" value="ECO:0007669"/>
    <property type="project" value="UniProtKB-KW"/>
</dbReference>
<dbReference type="InterPro" id="IPR012318">
    <property type="entry name" value="HTH_CRP"/>
</dbReference>
<dbReference type="PROSITE" id="PS51063">
    <property type="entry name" value="HTH_CRP_2"/>
    <property type="match status" value="1"/>
</dbReference>
<dbReference type="GO" id="GO:0005829">
    <property type="term" value="C:cytosol"/>
    <property type="evidence" value="ECO:0007669"/>
    <property type="project" value="TreeGrafter"/>
</dbReference>
<proteinExistence type="predicted"/>
<evidence type="ECO:0000313" key="6">
    <source>
        <dbReference type="EMBL" id="SDE28294.1"/>
    </source>
</evidence>
<dbReference type="EMBL" id="FNAY01000001">
    <property type="protein sequence ID" value="SDE28294.1"/>
    <property type="molecule type" value="Genomic_DNA"/>
</dbReference>
<sequence>MLDALDTPAHPCGKCLFYEKSLWNPVGLGGVSVLACGFSRRDVAAGEVLFEQGSRNKGVFCISKGLIALRSHNPDGSSTLMRLAYPGEIVGFRSFLSHGEHQTEARALMPARVCTVARGSAEKLLRNSPAIMERLMVRAVAEIDRSHARIIAAATTSNKDRLEQLLGWLMARHGARIGVEMRMQLPMTRSDLADLIGVQRETMSRLIKRLEEDGVFRFSGREVCMRVPGDLMAQCSDAEREEVRLLVQRLR</sequence>
<feature type="domain" description="Cyclic nucleotide-binding" evidence="4">
    <location>
        <begin position="45"/>
        <end position="142"/>
    </location>
</feature>
<evidence type="ECO:0000256" key="1">
    <source>
        <dbReference type="ARBA" id="ARBA00023015"/>
    </source>
</evidence>
<dbReference type="Gene3D" id="2.60.120.10">
    <property type="entry name" value="Jelly Rolls"/>
    <property type="match status" value="1"/>
</dbReference>
<dbReference type="PROSITE" id="PS50042">
    <property type="entry name" value="CNMP_BINDING_3"/>
    <property type="match status" value="1"/>
</dbReference>
<dbReference type="PRINTS" id="PR00034">
    <property type="entry name" value="HTHCRP"/>
</dbReference>
<evidence type="ECO:0000259" key="5">
    <source>
        <dbReference type="PROSITE" id="PS51063"/>
    </source>
</evidence>
<evidence type="ECO:0000313" key="7">
    <source>
        <dbReference type="Proteomes" id="UP000183812"/>
    </source>
</evidence>
<evidence type="ECO:0000259" key="4">
    <source>
        <dbReference type="PROSITE" id="PS50042"/>
    </source>
</evidence>
<dbReference type="SUPFAM" id="SSF46785">
    <property type="entry name" value="Winged helix' DNA-binding domain"/>
    <property type="match status" value="1"/>
</dbReference>
<gene>
    <name evidence="6" type="ORF">SAMN04244550_00012</name>
</gene>
<dbReference type="AlphaFoldDB" id="A0A1G7BME5"/>
<evidence type="ECO:0000256" key="2">
    <source>
        <dbReference type="ARBA" id="ARBA00023125"/>
    </source>
</evidence>
<dbReference type="RefSeq" id="WP_074552346.1">
    <property type="nucleotide sequence ID" value="NZ_CP119563.1"/>
</dbReference>
<reference evidence="6 7" key="1">
    <citation type="submission" date="2016-10" db="EMBL/GenBank/DDBJ databases">
        <authorList>
            <person name="de Groot N.N."/>
        </authorList>
    </citation>
    <scope>NUCLEOTIDE SEQUENCE [LARGE SCALE GENOMIC DNA]</scope>
    <source>
        <strain evidence="7">DSM 938 / 37b4</strain>
    </source>
</reference>
<dbReference type="InterPro" id="IPR050397">
    <property type="entry name" value="Env_Response_Regulators"/>
</dbReference>
<evidence type="ECO:0000256" key="3">
    <source>
        <dbReference type="ARBA" id="ARBA00023163"/>
    </source>
</evidence>
<feature type="domain" description="HTH crp-type" evidence="5">
    <location>
        <begin position="156"/>
        <end position="229"/>
    </location>
</feature>
<keyword evidence="3" id="KW-0804">Transcription</keyword>